<feature type="transmembrane region" description="Helical" evidence="2">
    <location>
        <begin position="64"/>
        <end position="86"/>
    </location>
</feature>
<dbReference type="InterPro" id="IPR036259">
    <property type="entry name" value="MFS_trans_sf"/>
</dbReference>
<feature type="transmembrane region" description="Helical" evidence="2">
    <location>
        <begin position="427"/>
        <end position="452"/>
    </location>
</feature>
<dbReference type="SUPFAM" id="SSF103473">
    <property type="entry name" value="MFS general substrate transporter"/>
    <property type="match status" value="1"/>
</dbReference>
<dbReference type="InterPro" id="IPR020846">
    <property type="entry name" value="MFS_dom"/>
</dbReference>
<feature type="transmembrane region" description="Helical" evidence="2">
    <location>
        <begin position="148"/>
        <end position="168"/>
    </location>
</feature>
<sequence length="499" mass="55642">MLCIFLCNCSLGAIFCSPHFEANAHSTEMQTRETNDINAQPPQNDYQLQEKELMSAEYCHSTHFRYYVLIVATLACSLIISCSFAYNFSLICSVPTNKNERNSSARYDNPSTAVPGDMQKLMYSAYPLSNLLTLPLMAPLLRRFSLRVLTFIGGLVTVICAALMPLLLTIDDKYAVVARFIQGIGNTPLFPLIGFVCAHWCPRNETALFVAVLTSYSQVGIFLTMGVSGVLCNFENGWAYIYYFHSGITLIAFMAWYIAFRDFPRDHPWISKGEMQYIEECGPTRRFAVPYKAVFRDLPFWAVVVAGFGNFNGISPLIVFSTQILHNALGVSAAATGLYNAISFLLQLVLKIAAGVASDRWNAKEVTKLRIFNSLSCGLCGVLMLIMATMQKNYTAICVFLVIVTQGLIGFNSAGFNKAAVVIARQYAHFPMTLIGIALNIGLIVEPFLAYAIAPEHHWNDWKILFILHGSTLIVTNLFFCIFIRGRPSKFTELTFVDK</sequence>
<feature type="transmembrane region" description="Helical" evidence="2">
    <location>
        <begin position="240"/>
        <end position="260"/>
    </location>
</feature>
<feature type="transmembrane region" description="Helical" evidence="2">
    <location>
        <begin position="337"/>
        <end position="357"/>
    </location>
</feature>
<feature type="transmembrane region" description="Helical" evidence="2">
    <location>
        <begin position="464"/>
        <end position="484"/>
    </location>
</feature>
<comment type="subcellular location">
    <subcellularLocation>
        <location evidence="1">Membrane</location>
        <topology evidence="1">Multi-pass membrane protein</topology>
    </subcellularLocation>
</comment>
<name>A0A915BB75_PARUN</name>
<feature type="transmembrane region" description="Helical" evidence="2">
    <location>
        <begin position="180"/>
        <end position="201"/>
    </location>
</feature>
<feature type="domain" description="Major facilitator superfamily (MFS) profile" evidence="4">
    <location>
        <begin position="68"/>
        <end position="488"/>
    </location>
</feature>
<evidence type="ECO:0000256" key="1">
    <source>
        <dbReference type="ARBA" id="ARBA00004141"/>
    </source>
</evidence>
<organism evidence="5 6">
    <name type="scientific">Parascaris univalens</name>
    <name type="common">Nematode worm</name>
    <dbReference type="NCBI Taxonomy" id="6257"/>
    <lineage>
        <taxon>Eukaryota</taxon>
        <taxon>Metazoa</taxon>
        <taxon>Ecdysozoa</taxon>
        <taxon>Nematoda</taxon>
        <taxon>Chromadorea</taxon>
        <taxon>Rhabditida</taxon>
        <taxon>Spirurina</taxon>
        <taxon>Ascaridomorpha</taxon>
        <taxon>Ascaridoidea</taxon>
        <taxon>Ascarididae</taxon>
        <taxon>Parascaris</taxon>
    </lineage>
</organism>
<accession>A0A915BB75</accession>
<feature type="signal peptide" evidence="3">
    <location>
        <begin position="1"/>
        <end position="24"/>
    </location>
</feature>
<feature type="transmembrane region" description="Helical" evidence="2">
    <location>
        <begin position="394"/>
        <end position="415"/>
    </location>
</feature>
<dbReference type="InterPro" id="IPR011701">
    <property type="entry name" value="MFS"/>
</dbReference>
<evidence type="ECO:0000259" key="4">
    <source>
        <dbReference type="PROSITE" id="PS50850"/>
    </source>
</evidence>
<keyword evidence="5" id="KW-1185">Reference proteome</keyword>
<keyword evidence="2" id="KW-0472">Membrane</keyword>
<dbReference type="Gene3D" id="1.20.1250.20">
    <property type="entry name" value="MFS general substrate transporter like domains"/>
    <property type="match status" value="2"/>
</dbReference>
<dbReference type="PANTHER" id="PTHR45757">
    <property type="entry name" value="PROTEIN CBG23364-RELATED"/>
    <property type="match status" value="1"/>
</dbReference>
<feature type="transmembrane region" description="Helical" evidence="2">
    <location>
        <begin position="300"/>
        <end position="325"/>
    </location>
</feature>
<evidence type="ECO:0000313" key="5">
    <source>
        <dbReference type="Proteomes" id="UP000887569"/>
    </source>
</evidence>
<feature type="chain" id="PRO_5037771412" evidence="3">
    <location>
        <begin position="25"/>
        <end position="499"/>
    </location>
</feature>
<dbReference type="GO" id="GO:0016020">
    <property type="term" value="C:membrane"/>
    <property type="evidence" value="ECO:0007669"/>
    <property type="project" value="UniProtKB-SubCell"/>
</dbReference>
<dbReference type="GO" id="GO:0022857">
    <property type="term" value="F:transmembrane transporter activity"/>
    <property type="evidence" value="ECO:0007669"/>
    <property type="project" value="InterPro"/>
</dbReference>
<reference evidence="6" key="1">
    <citation type="submission" date="2022-11" db="UniProtKB">
        <authorList>
            <consortium name="WormBaseParasite"/>
        </authorList>
    </citation>
    <scope>IDENTIFICATION</scope>
</reference>
<keyword evidence="2" id="KW-0812">Transmembrane</keyword>
<feature type="transmembrane region" description="Helical" evidence="2">
    <location>
        <begin position="369"/>
        <end position="388"/>
    </location>
</feature>
<keyword evidence="2" id="KW-1133">Transmembrane helix</keyword>
<evidence type="ECO:0000313" key="6">
    <source>
        <dbReference type="WBParaSite" id="PgR032X_g026_t04"/>
    </source>
</evidence>
<dbReference type="PROSITE" id="PS50850">
    <property type="entry name" value="MFS"/>
    <property type="match status" value="1"/>
</dbReference>
<dbReference type="Pfam" id="PF07690">
    <property type="entry name" value="MFS_1"/>
    <property type="match status" value="1"/>
</dbReference>
<evidence type="ECO:0000256" key="2">
    <source>
        <dbReference type="SAM" id="Phobius"/>
    </source>
</evidence>
<protein>
    <submittedName>
        <fullName evidence="6">Major facilitator superfamily (MFS) profile domain-containing protein</fullName>
    </submittedName>
</protein>
<feature type="transmembrane region" description="Helical" evidence="2">
    <location>
        <begin position="208"/>
        <end position="228"/>
    </location>
</feature>
<feature type="transmembrane region" description="Helical" evidence="2">
    <location>
        <begin position="121"/>
        <end position="141"/>
    </location>
</feature>
<dbReference type="Proteomes" id="UP000887569">
    <property type="component" value="Unplaced"/>
</dbReference>
<evidence type="ECO:0000256" key="3">
    <source>
        <dbReference type="SAM" id="SignalP"/>
    </source>
</evidence>
<keyword evidence="3" id="KW-0732">Signal</keyword>
<dbReference type="WBParaSite" id="PgR032X_g026_t04">
    <property type="protein sequence ID" value="PgR032X_g026_t04"/>
    <property type="gene ID" value="PgR032X_g026"/>
</dbReference>
<dbReference type="AlphaFoldDB" id="A0A915BB75"/>
<proteinExistence type="predicted"/>